<organism evidence="1 2">
    <name type="scientific">Dreissena polymorpha</name>
    <name type="common">Zebra mussel</name>
    <name type="synonym">Mytilus polymorpha</name>
    <dbReference type="NCBI Taxonomy" id="45954"/>
    <lineage>
        <taxon>Eukaryota</taxon>
        <taxon>Metazoa</taxon>
        <taxon>Spiralia</taxon>
        <taxon>Lophotrochozoa</taxon>
        <taxon>Mollusca</taxon>
        <taxon>Bivalvia</taxon>
        <taxon>Autobranchia</taxon>
        <taxon>Heteroconchia</taxon>
        <taxon>Euheterodonta</taxon>
        <taxon>Imparidentia</taxon>
        <taxon>Neoheterodontei</taxon>
        <taxon>Myida</taxon>
        <taxon>Dreissenoidea</taxon>
        <taxon>Dreissenidae</taxon>
        <taxon>Dreissena</taxon>
    </lineage>
</organism>
<dbReference type="EMBL" id="JAIWYP010000011">
    <property type="protein sequence ID" value="KAH3741457.1"/>
    <property type="molecule type" value="Genomic_DNA"/>
</dbReference>
<protein>
    <submittedName>
        <fullName evidence="1">Uncharacterized protein</fullName>
    </submittedName>
</protein>
<gene>
    <name evidence="1" type="ORF">DPMN_048182</name>
</gene>
<accession>A0A9D4I2M1</accession>
<dbReference type="Proteomes" id="UP000828390">
    <property type="component" value="Unassembled WGS sequence"/>
</dbReference>
<evidence type="ECO:0000313" key="1">
    <source>
        <dbReference type="EMBL" id="KAH3741457.1"/>
    </source>
</evidence>
<dbReference type="AlphaFoldDB" id="A0A9D4I2M1"/>
<sequence>MEMKSTFCSASQTDGLRKTFVITEWFTYLATLRCTAIWSMAEWLGTLIPYFISVRTIFHMLMRRCIVGLRIYHHGTLVIRRMRIQTIHLTSCDWVAKETKMMFLSVTSMRPTAMETRITE</sequence>
<evidence type="ECO:0000313" key="2">
    <source>
        <dbReference type="Proteomes" id="UP000828390"/>
    </source>
</evidence>
<name>A0A9D4I2M1_DREPO</name>
<reference evidence="1" key="2">
    <citation type="submission" date="2020-11" db="EMBL/GenBank/DDBJ databases">
        <authorList>
            <person name="McCartney M.A."/>
            <person name="Auch B."/>
            <person name="Kono T."/>
            <person name="Mallez S."/>
            <person name="Becker A."/>
            <person name="Gohl D.M."/>
            <person name="Silverstein K.A.T."/>
            <person name="Koren S."/>
            <person name="Bechman K.B."/>
            <person name="Herman A."/>
            <person name="Abrahante J.E."/>
            <person name="Garbe J."/>
        </authorList>
    </citation>
    <scope>NUCLEOTIDE SEQUENCE</scope>
    <source>
        <strain evidence="1">Duluth1</strain>
        <tissue evidence="1">Whole animal</tissue>
    </source>
</reference>
<proteinExistence type="predicted"/>
<reference evidence="1" key="1">
    <citation type="journal article" date="2019" name="bioRxiv">
        <title>The Genome of the Zebra Mussel, Dreissena polymorpha: A Resource for Invasive Species Research.</title>
        <authorList>
            <person name="McCartney M.A."/>
            <person name="Auch B."/>
            <person name="Kono T."/>
            <person name="Mallez S."/>
            <person name="Zhang Y."/>
            <person name="Obille A."/>
            <person name="Becker A."/>
            <person name="Abrahante J.E."/>
            <person name="Garbe J."/>
            <person name="Badalamenti J.P."/>
            <person name="Herman A."/>
            <person name="Mangelson H."/>
            <person name="Liachko I."/>
            <person name="Sullivan S."/>
            <person name="Sone E.D."/>
            <person name="Koren S."/>
            <person name="Silverstein K.A.T."/>
            <person name="Beckman K.B."/>
            <person name="Gohl D.M."/>
        </authorList>
    </citation>
    <scope>NUCLEOTIDE SEQUENCE</scope>
    <source>
        <strain evidence="1">Duluth1</strain>
        <tissue evidence="1">Whole animal</tissue>
    </source>
</reference>
<keyword evidence="2" id="KW-1185">Reference proteome</keyword>
<comment type="caution">
    <text evidence="1">The sequence shown here is derived from an EMBL/GenBank/DDBJ whole genome shotgun (WGS) entry which is preliminary data.</text>
</comment>